<keyword evidence="1" id="KW-0175">Coiled coil</keyword>
<evidence type="ECO:0000313" key="3">
    <source>
        <dbReference type="Proteomes" id="UP000729733"/>
    </source>
</evidence>
<sequence>MTTTRLWELSEEIRELENAISAIADDETLDDEEKETKLQETFAQWLETGESFNAKAEQVARYIRHQEALAEARKTEARRIRELASQAENQAARLRKYLTSQMILSNVNRIDGVSTKISLRKKQPQVLLNVPPEELPAEYVKVTHKPDLTKIRAALKTDAQGAIDWASLSESHEHSVTIR</sequence>
<feature type="coiled-coil region" evidence="1">
    <location>
        <begin position="70"/>
        <end position="97"/>
    </location>
</feature>
<evidence type="ECO:0000256" key="1">
    <source>
        <dbReference type="SAM" id="Coils"/>
    </source>
</evidence>
<dbReference type="RefSeq" id="WP_229641503.1">
    <property type="nucleotide sequence ID" value="NZ_JADWDC010000043.1"/>
</dbReference>
<gene>
    <name evidence="2" type="ORF">I4641_15710</name>
</gene>
<keyword evidence="3" id="KW-1185">Reference proteome</keyword>
<proteinExistence type="predicted"/>
<accession>A0A964FIF3</accession>
<dbReference type="EMBL" id="JADWDC010000043">
    <property type="protein sequence ID" value="MCC0178424.1"/>
    <property type="molecule type" value="Genomic_DNA"/>
</dbReference>
<comment type="caution">
    <text evidence="2">The sequence shown here is derived from an EMBL/GenBank/DDBJ whole genome shotgun (WGS) entry which is preliminary data.</text>
</comment>
<dbReference type="Pfam" id="PF05565">
    <property type="entry name" value="Sipho_Gp157"/>
    <property type="match status" value="1"/>
</dbReference>
<dbReference type="InterPro" id="IPR008840">
    <property type="entry name" value="Sipho_Gp157"/>
</dbReference>
<organism evidence="2 3">
    <name type="scientific">Waterburya agarophytonicola KI4</name>
    <dbReference type="NCBI Taxonomy" id="2874699"/>
    <lineage>
        <taxon>Bacteria</taxon>
        <taxon>Bacillati</taxon>
        <taxon>Cyanobacteriota</taxon>
        <taxon>Cyanophyceae</taxon>
        <taxon>Pleurocapsales</taxon>
        <taxon>Hyellaceae</taxon>
        <taxon>Waterburya</taxon>
        <taxon>Waterburya agarophytonicola</taxon>
    </lineage>
</organism>
<reference evidence="2" key="1">
    <citation type="journal article" date="2021" name="Antonie Van Leeuwenhoek">
        <title>Draft genome and description of Waterburya agarophytonicola gen. nov. sp. nov. (Pleurocapsales, Cyanobacteria): a seaweed symbiont.</title>
        <authorList>
            <person name="Bonthond G."/>
            <person name="Shalygin S."/>
            <person name="Bayer T."/>
            <person name="Weinberger F."/>
        </authorList>
    </citation>
    <scope>NUCLEOTIDE SEQUENCE</scope>
    <source>
        <strain evidence="2">KI4</strain>
    </source>
</reference>
<evidence type="ECO:0000313" key="2">
    <source>
        <dbReference type="EMBL" id="MCC0178424.1"/>
    </source>
</evidence>
<protein>
    <submittedName>
        <fullName evidence="2">Siphovirus Gp157 family protein</fullName>
    </submittedName>
</protein>
<dbReference type="Proteomes" id="UP000729733">
    <property type="component" value="Unassembled WGS sequence"/>
</dbReference>
<dbReference type="AlphaFoldDB" id="A0A964FIF3"/>
<name>A0A964FIF3_9CYAN</name>